<feature type="signal peptide" evidence="2">
    <location>
        <begin position="1"/>
        <end position="18"/>
    </location>
</feature>
<sequence length="108" mass="12099">MYCGLLCWVVLCATDGECRDALDFMSVGVLVGPPCYRQSCEDALDWMIVGVVTCQYLPCKNQGWTPLMMMMMMAKMAENQEPNQQQQQLQQENPGPEPPLSIYSSGQP</sequence>
<dbReference type="EMBL" id="JARAKH010000041">
    <property type="protein sequence ID" value="KAK8381207.1"/>
    <property type="molecule type" value="Genomic_DNA"/>
</dbReference>
<name>A0AAW0T1T5_SCYPA</name>
<gene>
    <name evidence="3" type="ORF">O3P69_008223</name>
</gene>
<keyword evidence="2" id="KW-0732">Signal</keyword>
<feature type="region of interest" description="Disordered" evidence="1">
    <location>
        <begin position="79"/>
        <end position="108"/>
    </location>
</feature>
<proteinExistence type="predicted"/>
<evidence type="ECO:0000256" key="2">
    <source>
        <dbReference type="SAM" id="SignalP"/>
    </source>
</evidence>
<feature type="compositionally biased region" description="Low complexity" evidence="1">
    <location>
        <begin position="79"/>
        <end position="94"/>
    </location>
</feature>
<reference evidence="3 4" key="1">
    <citation type="submission" date="2023-03" db="EMBL/GenBank/DDBJ databases">
        <title>High-quality genome of Scylla paramamosain provides insights in environmental adaptation.</title>
        <authorList>
            <person name="Zhang L."/>
        </authorList>
    </citation>
    <scope>NUCLEOTIDE SEQUENCE [LARGE SCALE GENOMIC DNA]</scope>
    <source>
        <strain evidence="3">LZ_2023a</strain>
        <tissue evidence="3">Muscle</tissue>
    </source>
</reference>
<keyword evidence="4" id="KW-1185">Reference proteome</keyword>
<evidence type="ECO:0000313" key="3">
    <source>
        <dbReference type="EMBL" id="KAK8381207.1"/>
    </source>
</evidence>
<comment type="caution">
    <text evidence="3">The sequence shown here is derived from an EMBL/GenBank/DDBJ whole genome shotgun (WGS) entry which is preliminary data.</text>
</comment>
<evidence type="ECO:0000256" key="1">
    <source>
        <dbReference type="SAM" id="MobiDB-lite"/>
    </source>
</evidence>
<organism evidence="3 4">
    <name type="scientific">Scylla paramamosain</name>
    <name type="common">Mud crab</name>
    <dbReference type="NCBI Taxonomy" id="85552"/>
    <lineage>
        <taxon>Eukaryota</taxon>
        <taxon>Metazoa</taxon>
        <taxon>Ecdysozoa</taxon>
        <taxon>Arthropoda</taxon>
        <taxon>Crustacea</taxon>
        <taxon>Multicrustacea</taxon>
        <taxon>Malacostraca</taxon>
        <taxon>Eumalacostraca</taxon>
        <taxon>Eucarida</taxon>
        <taxon>Decapoda</taxon>
        <taxon>Pleocyemata</taxon>
        <taxon>Brachyura</taxon>
        <taxon>Eubrachyura</taxon>
        <taxon>Portunoidea</taxon>
        <taxon>Portunidae</taxon>
        <taxon>Portuninae</taxon>
        <taxon>Scylla</taxon>
    </lineage>
</organism>
<dbReference type="AlphaFoldDB" id="A0AAW0T1T5"/>
<feature type="chain" id="PRO_5043407496" evidence="2">
    <location>
        <begin position="19"/>
        <end position="108"/>
    </location>
</feature>
<evidence type="ECO:0000313" key="4">
    <source>
        <dbReference type="Proteomes" id="UP001487740"/>
    </source>
</evidence>
<dbReference type="Proteomes" id="UP001487740">
    <property type="component" value="Unassembled WGS sequence"/>
</dbReference>
<protein>
    <submittedName>
        <fullName evidence="3">Uncharacterized protein</fullName>
    </submittedName>
</protein>
<accession>A0AAW0T1T5</accession>